<evidence type="ECO:0000259" key="5">
    <source>
        <dbReference type="PROSITE" id="PS50850"/>
    </source>
</evidence>
<keyword evidence="2" id="KW-0812">Transmembrane</keyword>
<evidence type="ECO:0000256" key="3">
    <source>
        <dbReference type="ARBA" id="ARBA00022989"/>
    </source>
</evidence>
<keyword evidence="7" id="KW-1185">Reference proteome</keyword>
<evidence type="ECO:0000256" key="4">
    <source>
        <dbReference type="ARBA" id="ARBA00023136"/>
    </source>
</evidence>
<keyword evidence="3" id="KW-1133">Transmembrane helix</keyword>
<reference evidence="6" key="1">
    <citation type="submission" date="2021-01" db="EMBL/GenBank/DDBJ databases">
        <title>Draft genome sequence of Acholeplasmataceae bacterium strain Mahy22.</title>
        <authorList>
            <person name="Watanabe M."/>
            <person name="Kojima H."/>
            <person name="Fukui M."/>
        </authorList>
    </citation>
    <scope>NUCLEOTIDE SEQUENCE</scope>
    <source>
        <strain evidence="6">Mahy22</strain>
    </source>
</reference>
<dbReference type="EMBL" id="AP024412">
    <property type="protein sequence ID" value="BCR35419.1"/>
    <property type="molecule type" value="Genomic_DNA"/>
</dbReference>
<keyword evidence="4" id="KW-0472">Membrane</keyword>
<feature type="domain" description="Major facilitator superfamily (MFS) profile" evidence="5">
    <location>
        <begin position="1"/>
        <end position="392"/>
    </location>
</feature>
<dbReference type="InterPro" id="IPR053160">
    <property type="entry name" value="MFS_DHA3_Transporter"/>
</dbReference>
<dbReference type="SUPFAM" id="SSF103473">
    <property type="entry name" value="MFS general substrate transporter"/>
    <property type="match status" value="1"/>
</dbReference>
<protein>
    <submittedName>
        <fullName evidence="6">Tetracycline efflux MFS transporter TetA(P)</fullName>
    </submittedName>
</protein>
<dbReference type="InterPro" id="IPR020846">
    <property type="entry name" value="MFS_dom"/>
</dbReference>
<dbReference type="Gene3D" id="1.20.1250.20">
    <property type="entry name" value="MFS general substrate transporter like domains"/>
    <property type="match status" value="1"/>
</dbReference>
<dbReference type="RefSeq" id="WP_176239665.1">
    <property type="nucleotide sequence ID" value="NZ_AP024412.1"/>
</dbReference>
<evidence type="ECO:0000256" key="1">
    <source>
        <dbReference type="ARBA" id="ARBA00004651"/>
    </source>
</evidence>
<comment type="subcellular location">
    <subcellularLocation>
        <location evidence="1">Cell membrane</location>
        <topology evidence="1">Multi-pass membrane protein</topology>
    </subcellularLocation>
</comment>
<dbReference type="GO" id="GO:0005886">
    <property type="term" value="C:plasma membrane"/>
    <property type="evidence" value="ECO:0007669"/>
    <property type="project" value="UniProtKB-SubCell"/>
</dbReference>
<dbReference type="InterPro" id="IPR036259">
    <property type="entry name" value="MFS_trans_sf"/>
</dbReference>
<dbReference type="KEGG" id="manr:MPAN_003120"/>
<evidence type="ECO:0000256" key="2">
    <source>
        <dbReference type="ARBA" id="ARBA00022692"/>
    </source>
</evidence>
<name>A0A7U9XVI1_9MOLU</name>
<dbReference type="Pfam" id="PF07690">
    <property type="entry name" value="MFS_1"/>
    <property type="match status" value="1"/>
</dbReference>
<dbReference type="InterPro" id="IPR011701">
    <property type="entry name" value="MFS"/>
</dbReference>
<gene>
    <name evidence="6" type="ORF">MPAN_003120</name>
</gene>
<organism evidence="6 7">
    <name type="scientific">Mariniplasma anaerobium</name>
    <dbReference type="NCBI Taxonomy" id="2735436"/>
    <lineage>
        <taxon>Bacteria</taxon>
        <taxon>Bacillati</taxon>
        <taxon>Mycoplasmatota</taxon>
        <taxon>Mollicutes</taxon>
        <taxon>Acholeplasmatales</taxon>
        <taxon>Acholeplasmataceae</taxon>
        <taxon>Mariniplasma</taxon>
    </lineage>
</organism>
<proteinExistence type="predicted"/>
<dbReference type="PROSITE" id="PS50850">
    <property type="entry name" value="MFS"/>
    <property type="match status" value="1"/>
</dbReference>
<accession>A0A7U9XVI1</accession>
<sequence>MNPKKLYILQVSILNLAMTMMMTAAIVYRIDLAKLEPYQLILLGTALEIAVIFFEIPTGLVADKYSRKLSVIIGYFIIGLGFLVELATLKFIWIFVAQIIWGFGYTFISGALDAWVSDETHNEKIEHTYIKANTVSKIMTILGIAGAFALGIIDIRLPMLISAILYFLLSLSLIVVMKEKVKREKQTHSMFVQFKKGLKHIFNHPMLKIFVVTAFLLGLYSEGIDRLEEFIILDKASLTVFGQLDSIYVVSAMHMMMAVLGFVMLLIIKRFVKEGIKTYQWFLGLTLLMSLGLLLFAYMVNPYIAIGGFFFFRMTRQGLDPLYTSIQARQIPSNIKATVMSTFGQIDGIGQIFSGILMTTLAFVLGTQAILTVTALILLGVAYTVVLMIRKIKV</sequence>
<dbReference type="GO" id="GO:0022857">
    <property type="term" value="F:transmembrane transporter activity"/>
    <property type="evidence" value="ECO:0007669"/>
    <property type="project" value="InterPro"/>
</dbReference>
<dbReference type="Proteomes" id="UP000620133">
    <property type="component" value="Chromosome"/>
</dbReference>
<evidence type="ECO:0000313" key="7">
    <source>
        <dbReference type="Proteomes" id="UP000620133"/>
    </source>
</evidence>
<dbReference type="PANTHER" id="PTHR23530:SF1">
    <property type="entry name" value="PERMEASE, MAJOR FACILITATOR SUPERFAMILY-RELATED"/>
    <property type="match status" value="1"/>
</dbReference>
<dbReference type="PANTHER" id="PTHR23530">
    <property type="entry name" value="TRANSPORT PROTEIN-RELATED"/>
    <property type="match status" value="1"/>
</dbReference>
<evidence type="ECO:0000313" key="6">
    <source>
        <dbReference type="EMBL" id="BCR35419.1"/>
    </source>
</evidence>
<dbReference type="AlphaFoldDB" id="A0A7U9XVI1"/>